<reference evidence="3" key="1">
    <citation type="submission" date="2020-08" db="EMBL/GenBank/DDBJ databases">
        <title>Complete genome sequence of Weissella confusa strain FS54 provides insights into metabolic potential.</title>
        <authorList>
            <person name="Fhoula I."/>
            <person name="Najjari A."/>
            <person name="Lekired A."/>
            <person name="Bessrour-Aouam N."/>
            <person name="Jaballah S."/>
            <person name="Klibi N."/>
            <person name="Ouzari H.-I."/>
        </authorList>
    </citation>
    <scope>NUCLEOTIDE SEQUENCE</scope>
    <source>
        <strain evidence="3">FS54</strain>
    </source>
</reference>
<dbReference type="Pfam" id="PF00275">
    <property type="entry name" value="EPSP_synthase"/>
    <property type="match status" value="1"/>
</dbReference>
<dbReference type="InterPro" id="IPR036968">
    <property type="entry name" value="Enolpyruvate_Tfrase_sf"/>
</dbReference>
<evidence type="ECO:0000259" key="2">
    <source>
        <dbReference type="Pfam" id="PF00275"/>
    </source>
</evidence>
<evidence type="ECO:0000313" key="4">
    <source>
        <dbReference type="Proteomes" id="UP000650485"/>
    </source>
</evidence>
<keyword evidence="1" id="KW-0808">Transferase</keyword>
<evidence type="ECO:0000256" key="1">
    <source>
        <dbReference type="ARBA" id="ARBA00022679"/>
    </source>
</evidence>
<dbReference type="InterPro" id="IPR013792">
    <property type="entry name" value="RNA3'P_cycl/enolpyr_Trfase_a/b"/>
</dbReference>
<evidence type="ECO:0000313" key="3">
    <source>
        <dbReference type="EMBL" id="MBC6499726.1"/>
    </source>
</evidence>
<dbReference type="InterPro" id="IPR001986">
    <property type="entry name" value="Enolpyruvate_Tfrase_dom"/>
</dbReference>
<dbReference type="Proteomes" id="UP000650485">
    <property type="component" value="Unassembled WGS sequence"/>
</dbReference>
<sequence length="89" mass="9350">MGARFDAATGINGRLTVPGDKSISHRAVMLGSIATGETTIYGLLDSDDVRNTLGAMQQLGVTVDWYDDRVVGYDGGYSSCRNCGAHGGH</sequence>
<dbReference type="AlphaFoldDB" id="A0A923NHA7"/>
<gene>
    <name evidence="3" type="ORF">H7R52_16985</name>
</gene>
<dbReference type="EMBL" id="JACSZT010000021">
    <property type="protein sequence ID" value="MBC6499726.1"/>
    <property type="molecule type" value="Genomic_DNA"/>
</dbReference>
<name>A0A923NHA7_WEICO</name>
<protein>
    <recommendedName>
        <fullName evidence="2">Enolpyruvate transferase domain-containing protein</fullName>
    </recommendedName>
</protein>
<accession>A0A923NHA7</accession>
<comment type="caution">
    <text evidence="3">The sequence shown here is derived from an EMBL/GenBank/DDBJ whole genome shotgun (WGS) entry which is preliminary data.</text>
</comment>
<organism evidence="3 4">
    <name type="scientific">Weissella confusa</name>
    <name type="common">Lactobacillus confusus</name>
    <dbReference type="NCBI Taxonomy" id="1583"/>
    <lineage>
        <taxon>Bacteria</taxon>
        <taxon>Bacillati</taxon>
        <taxon>Bacillota</taxon>
        <taxon>Bacilli</taxon>
        <taxon>Lactobacillales</taxon>
        <taxon>Lactobacillaceae</taxon>
        <taxon>Weissella</taxon>
    </lineage>
</organism>
<dbReference type="Gene3D" id="3.65.10.10">
    <property type="entry name" value="Enolpyruvate transferase domain"/>
    <property type="match status" value="1"/>
</dbReference>
<dbReference type="PANTHER" id="PTHR21090">
    <property type="entry name" value="AROM/DEHYDROQUINATE SYNTHASE"/>
    <property type="match status" value="1"/>
</dbReference>
<dbReference type="SUPFAM" id="SSF55205">
    <property type="entry name" value="EPT/RTPC-like"/>
    <property type="match status" value="1"/>
</dbReference>
<proteinExistence type="predicted"/>
<dbReference type="PANTHER" id="PTHR21090:SF5">
    <property type="entry name" value="PENTAFUNCTIONAL AROM POLYPEPTIDE"/>
    <property type="match status" value="1"/>
</dbReference>
<dbReference type="GO" id="GO:0003866">
    <property type="term" value="F:3-phosphoshikimate 1-carboxyvinyltransferase activity"/>
    <property type="evidence" value="ECO:0007669"/>
    <property type="project" value="TreeGrafter"/>
</dbReference>
<dbReference type="GO" id="GO:0009423">
    <property type="term" value="P:chorismate biosynthetic process"/>
    <property type="evidence" value="ECO:0007669"/>
    <property type="project" value="TreeGrafter"/>
</dbReference>
<feature type="domain" description="Enolpyruvate transferase" evidence="2">
    <location>
        <begin position="9"/>
        <end position="69"/>
    </location>
</feature>